<accession>A0A9W5V0L4</accession>
<proteinExistence type="predicted"/>
<dbReference type="RefSeq" id="WP_016111505.1">
    <property type="nucleotide sequence ID" value="NZ_KB976191.1"/>
</dbReference>
<organism evidence="1 2">
    <name type="scientific">Bacillus cereus VD133</name>
    <dbReference type="NCBI Taxonomy" id="1053233"/>
    <lineage>
        <taxon>Bacteria</taxon>
        <taxon>Bacillati</taxon>
        <taxon>Bacillota</taxon>
        <taxon>Bacilli</taxon>
        <taxon>Bacillales</taxon>
        <taxon>Bacillaceae</taxon>
        <taxon>Bacillus</taxon>
        <taxon>Bacillus cereus group</taxon>
    </lineage>
</organism>
<comment type="caution">
    <text evidence="1">The sequence shown here is derived from an EMBL/GenBank/DDBJ whole genome shotgun (WGS) entry which is preliminary data.</text>
</comment>
<reference evidence="1 2" key="1">
    <citation type="submission" date="2012-12" db="EMBL/GenBank/DDBJ databases">
        <title>The Genome Sequence of Bacillus cereus VD133.</title>
        <authorList>
            <consortium name="The Broad Institute Genome Sequencing Platform"/>
            <consortium name="The Broad Institute Genome Sequencing Center for Infectious Disease"/>
            <person name="Feldgarden M."/>
            <person name="Van der Auwera G.A."/>
            <person name="Mahillon J."/>
            <person name="Duprez V."/>
            <person name="Timmery S."/>
            <person name="Mattelet C."/>
            <person name="Dierick K."/>
            <person name="Sun M."/>
            <person name="Yu Z."/>
            <person name="Zhu L."/>
            <person name="Hu X."/>
            <person name="Shank E.B."/>
            <person name="Swiecicka I."/>
            <person name="Hansen B.M."/>
            <person name="Andrup L."/>
            <person name="Walker B."/>
            <person name="Young S.K."/>
            <person name="Zeng Q."/>
            <person name="Gargeya S."/>
            <person name="Fitzgerald M."/>
            <person name="Haas B."/>
            <person name="Abouelleil A."/>
            <person name="Alvarado L."/>
            <person name="Arachchi H.M."/>
            <person name="Berlin A.M."/>
            <person name="Chapman S.B."/>
            <person name="Dewar J."/>
            <person name="Goldberg J."/>
            <person name="Griggs A."/>
            <person name="Gujja S."/>
            <person name="Hansen M."/>
            <person name="Howarth C."/>
            <person name="Imamovic A."/>
            <person name="Larimer J."/>
            <person name="McCowan C."/>
            <person name="Murphy C."/>
            <person name="Neiman D."/>
            <person name="Pearson M."/>
            <person name="Priest M."/>
            <person name="Roberts A."/>
            <person name="Saif S."/>
            <person name="Shea T."/>
            <person name="Sisk P."/>
            <person name="Sykes S."/>
            <person name="Wortman J."/>
            <person name="Nusbaum C."/>
            <person name="Birren B."/>
        </authorList>
    </citation>
    <scope>NUCLEOTIDE SEQUENCE [LARGE SCALE GENOMIC DNA]</scope>
    <source>
        <strain evidence="1 2">VD133</strain>
    </source>
</reference>
<evidence type="ECO:0000313" key="2">
    <source>
        <dbReference type="Proteomes" id="UP000014018"/>
    </source>
</evidence>
<gene>
    <name evidence="1" type="ORF">IIU_05112</name>
</gene>
<name>A0A9W5V0L4_BACCE</name>
<protein>
    <submittedName>
        <fullName evidence="1">Uncharacterized protein</fullName>
    </submittedName>
</protein>
<sequence length="62" mass="6836">MGIPKSSHLDAENLQKVADILQQGIIKKCPLCQGEIQIPIQYGTTVQCLTCLEIITLNIEKV</sequence>
<dbReference type="Proteomes" id="UP000014018">
    <property type="component" value="Unassembled WGS sequence"/>
</dbReference>
<dbReference type="EMBL" id="AHFB01000087">
    <property type="protein sequence ID" value="EOO30366.1"/>
    <property type="molecule type" value="Genomic_DNA"/>
</dbReference>
<evidence type="ECO:0000313" key="1">
    <source>
        <dbReference type="EMBL" id="EOO30366.1"/>
    </source>
</evidence>
<dbReference type="AlphaFoldDB" id="A0A9W5V0L4"/>